<dbReference type="EMBL" id="AQHF01000026">
    <property type="protein sequence ID" value="MBE0347498.1"/>
    <property type="molecule type" value="Genomic_DNA"/>
</dbReference>
<organism evidence="1 2">
    <name type="scientific">Pseudoalteromonas peptidolytica F12-50-A1</name>
    <dbReference type="NCBI Taxonomy" id="1315280"/>
    <lineage>
        <taxon>Bacteria</taxon>
        <taxon>Pseudomonadati</taxon>
        <taxon>Pseudomonadota</taxon>
        <taxon>Gammaproteobacteria</taxon>
        <taxon>Alteromonadales</taxon>
        <taxon>Pseudoalteromonadaceae</taxon>
        <taxon>Pseudoalteromonas</taxon>
    </lineage>
</organism>
<dbReference type="Proteomes" id="UP000660708">
    <property type="component" value="Unassembled WGS sequence"/>
</dbReference>
<evidence type="ECO:0000313" key="1">
    <source>
        <dbReference type="EMBL" id="MBE0347498.1"/>
    </source>
</evidence>
<sequence>MKTSDEPVPHFSHNVLAPIIKTTAMMTGSKTQYKNLSLKRA</sequence>
<evidence type="ECO:0000313" key="2">
    <source>
        <dbReference type="Proteomes" id="UP000660708"/>
    </source>
</evidence>
<reference evidence="1 2" key="1">
    <citation type="submission" date="2015-06" db="EMBL/GenBank/DDBJ databases">
        <title>Genome sequence of Pseudoalteromonas peptidolytica.</title>
        <authorList>
            <person name="Xie B.-B."/>
            <person name="Rong J.-C."/>
            <person name="Qin Q.-L."/>
            <person name="Zhang Y.-Z."/>
        </authorList>
    </citation>
    <scope>NUCLEOTIDE SEQUENCE [LARGE SCALE GENOMIC DNA]</scope>
    <source>
        <strain evidence="1 2">F12-50-A1</strain>
    </source>
</reference>
<protein>
    <submittedName>
        <fullName evidence="1">Uncharacterized protein</fullName>
    </submittedName>
</protein>
<proteinExistence type="predicted"/>
<comment type="caution">
    <text evidence="1">The sequence shown here is derived from an EMBL/GenBank/DDBJ whole genome shotgun (WGS) entry which is preliminary data.</text>
</comment>
<accession>A0A8I0MXV4</accession>
<keyword evidence="2" id="KW-1185">Reference proteome</keyword>
<dbReference type="AlphaFoldDB" id="A0A8I0MXV4"/>
<name>A0A8I0MXV4_9GAMM</name>
<gene>
    <name evidence="1" type="ORF">PPEP_a1967</name>
</gene>